<dbReference type="PROSITE" id="PS51301">
    <property type="entry name" value="KILA_N"/>
    <property type="match status" value="1"/>
</dbReference>
<sequence>MTNNVEECKITINDETFTKGTYNGISIIIRDKDGFINATDMCNQFNKRFRKLFENHSWQEYFNVFSCEYTRGPNSGGCSDDGEFMYQINKGIPDKLKQLRGTYVDPRLINYIAIWCSPVYAIYVGKIMDSVNDKVHEILHEKQLPDTAENAKPVFVEVAKQIAPSIKSVAEQQCWGVRDDVHSLDSWERDDLCRYIDDYKKIKERLNEVERKINVYGSFVQRYHPEFKIND</sequence>
<evidence type="ECO:0000259" key="1">
    <source>
        <dbReference type="PROSITE" id="PS51301"/>
    </source>
</evidence>
<evidence type="ECO:0000313" key="2">
    <source>
        <dbReference type="EMBL" id="KAK8840447.1"/>
    </source>
</evidence>
<feature type="domain" description="KilA-N" evidence="1">
    <location>
        <begin position="16"/>
        <end position="131"/>
    </location>
</feature>
<protein>
    <recommendedName>
        <fullName evidence="1">KilA-N domain-containing protein</fullName>
    </recommendedName>
</protein>
<reference evidence="2 3" key="1">
    <citation type="submission" date="2024-04" db="EMBL/GenBank/DDBJ databases">
        <title>Tritrichomonas musculus Genome.</title>
        <authorList>
            <person name="Alves-Ferreira E."/>
            <person name="Grigg M."/>
            <person name="Lorenzi H."/>
            <person name="Galac M."/>
        </authorList>
    </citation>
    <scope>NUCLEOTIDE SEQUENCE [LARGE SCALE GENOMIC DNA]</scope>
    <source>
        <strain evidence="2 3">EAF2021</strain>
    </source>
</reference>
<dbReference type="InterPro" id="IPR017880">
    <property type="entry name" value="KilA_N"/>
</dbReference>
<dbReference type="PANTHER" id="PTHR48135">
    <property type="match status" value="1"/>
</dbReference>
<proteinExistence type="predicted"/>
<accession>A0ABR2H3W2</accession>
<dbReference type="PANTHER" id="PTHR48135:SF1">
    <property type="entry name" value="KILA-N DOMAIN-CONTAINING PROTEIN"/>
    <property type="match status" value="1"/>
</dbReference>
<name>A0ABR2H3W2_9EUKA</name>
<dbReference type="SUPFAM" id="SSF54616">
    <property type="entry name" value="DNA-binding domain of Mlu1-box binding protein MBP1"/>
    <property type="match status" value="1"/>
</dbReference>
<evidence type="ECO:0000313" key="3">
    <source>
        <dbReference type="Proteomes" id="UP001470230"/>
    </source>
</evidence>
<dbReference type="InterPro" id="IPR036887">
    <property type="entry name" value="HTH_APSES_sf"/>
</dbReference>
<dbReference type="Pfam" id="PF04383">
    <property type="entry name" value="KilA-N"/>
    <property type="match status" value="1"/>
</dbReference>
<dbReference type="EMBL" id="JAPFFF010000045">
    <property type="protein sequence ID" value="KAK8840447.1"/>
    <property type="molecule type" value="Genomic_DNA"/>
</dbReference>
<dbReference type="SMART" id="SM01252">
    <property type="entry name" value="KilA-N"/>
    <property type="match status" value="1"/>
</dbReference>
<gene>
    <name evidence="2" type="ORF">M9Y10_030652</name>
</gene>
<organism evidence="2 3">
    <name type="scientific">Tritrichomonas musculus</name>
    <dbReference type="NCBI Taxonomy" id="1915356"/>
    <lineage>
        <taxon>Eukaryota</taxon>
        <taxon>Metamonada</taxon>
        <taxon>Parabasalia</taxon>
        <taxon>Tritrichomonadida</taxon>
        <taxon>Tritrichomonadidae</taxon>
        <taxon>Tritrichomonas</taxon>
    </lineage>
</organism>
<keyword evidence="3" id="KW-1185">Reference proteome</keyword>
<comment type="caution">
    <text evidence="2">The sequence shown here is derived from an EMBL/GenBank/DDBJ whole genome shotgun (WGS) entry which is preliminary data.</text>
</comment>
<dbReference type="InterPro" id="IPR018004">
    <property type="entry name" value="KilA/APSES_HTH"/>
</dbReference>
<dbReference type="Proteomes" id="UP001470230">
    <property type="component" value="Unassembled WGS sequence"/>
</dbReference>